<dbReference type="GO" id="GO:0007623">
    <property type="term" value="P:circadian rhythm"/>
    <property type="evidence" value="ECO:0007669"/>
    <property type="project" value="InterPro"/>
</dbReference>
<dbReference type="InterPro" id="IPR039928">
    <property type="entry name" value="LNK"/>
</dbReference>
<evidence type="ECO:0000313" key="2">
    <source>
        <dbReference type="EMBL" id="KAK6933948.1"/>
    </source>
</evidence>
<dbReference type="Proteomes" id="UP001370490">
    <property type="component" value="Unassembled WGS sequence"/>
</dbReference>
<evidence type="ECO:0008006" key="4">
    <source>
        <dbReference type="Google" id="ProtNLM"/>
    </source>
</evidence>
<sequence length="614" mass="68576">MFMTAKTVQSDANNEICRNHPEYKDQGDFVDYGWANIGSFDDLDRIFSNDDPLFGNESLINADELWSSSKNAVNSPVKSFPSSVDSPSLCVAGAKSTSENLEIKSEYAHDNDQSTNPVYGQMGSPNSHDLRSAHFRIGQADFSRSQRKQLLKERATLEVGKSMAWNSQHIGHVASPVELGDQRRLELDWSSNTKLNGRKRKEEMNIRKLLKSRKKPEEKSEGRHLRELSSTWSPHAKQFLQFDNQIACPAVRSYPSSVVSQPWQLQGPELLQSQIMSRSFVGPCVHGANQHSVMPPRPQMHLGEDVHQPVVPNYEALPVKANQLDKSPDAPSKPLIMTPQEKIEKLRRRQQLQALIAIQRQQQQFGQQVPGNDHSTIQNSPQENQGNHIDGKNIENEENLGTFPSFDPSSPLEQDDSNTLSMVIDEYSVEDTVLYQLQEIIGKMDMRIRLCIRDSLFRLAQSAAQRHYASDTSSTNKSSRDENKVAGKEEINSHNRISSTEAETNPIDRTVAHLLFHRPLELSGNHLEALESPVSVKLPAERGTANFISLTTGFLPGNTNEKHNWPQAGSNVPCATSEPHQANQIKSSPCMDLSENASNTEPPEQGAPDVEASQ</sequence>
<feature type="region of interest" description="Disordered" evidence="1">
    <location>
        <begin position="573"/>
        <end position="614"/>
    </location>
</feature>
<evidence type="ECO:0000313" key="3">
    <source>
        <dbReference type="Proteomes" id="UP001370490"/>
    </source>
</evidence>
<dbReference type="PANTHER" id="PTHR33334">
    <property type="entry name" value="PROTEIN LNK1"/>
    <property type="match status" value="1"/>
</dbReference>
<gene>
    <name evidence="2" type="ORF">RJ641_036842</name>
</gene>
<name>A0AAN8ZHA7_9MAGN</name>
<accession>A0AAN8ZHA7</accession>
<feature type="compositionally biased region" description="Polar residues" evidence="1">
    <location>
        <begin position="573"/>
        <end position="587"/>
    </location>
</feature>
<proteinExistence type="predicted"/>
<reference evidence="2 3" key="1">
    <citation type="submission" date="2023-12" db="EMBL/GenBank/DDBJ databases">
        <title>A high-quality genome assembly for Dillenia turbinata (Dilleniales).</title>
        <authorList>
            <person name="Chanderbali A."/>
        </authorList>
    </citation>
    <scope>NUCLEOTIDE SEQUENCE [LARGE SCALE GENOMIC DNA]</scope>
    <source>
        <strain evidence="2">LSX21</strain>
        <tissue evidence="2">Leaf</tissue>
    </source>
</reference>
<organism evidence="2 3">
    <name type="scientific">Dillenia turbinata</name>
    <dbReference type="NCBI Taxonomy" id="194707"/>
    <lineage>
        <taxon>Eukaryota</taxon>
        <taxon>Viridiplantae</taxon>
        <taxon>Streptophyta</taxon>
        <taxon>Embryophyta</taxon>
        <taxon>Tracheophyta</taxon>
        <taxon>Spermatophyta</taxon>
        <taxon>Magnoliopsida</taxon>
        <taxon>eudicotyledons</taxon>
        <taxon>Gunneridae</taxon>
        <taxon>Pentapetalae</taxon>
        <taxon>Dilleniales</taxon>
        <taxon>Dilleniaceae</taxon>
        <taxon>Dillenia</taxon>
    </lineage>
</organism>
<dbReference type="PANTHER" id="PTHR33334:SF5">
    <property type="entry name" value="PROTEIN LNK2"/>
    <property type="match status" value="1"/>
</dbReference>
<feature type="region of interest" description="Disordered" evidence="1">
    <location>
        <begin position="368"/>
        <end position="416"/>
    </location>
</feature>
<evidence type="ECO:0000256" key="1">
    <source>
        <dbReference type="SAM" id="MobiDB-lite"/>
    </source>
</evidence>
<keyword evidence="3" id="KW-1185">Reference proteome</keyword>
<feature type="compositionally biased region" description="Polar residues" evidence="1">
    <location>
        <begin position="407"/>
        <end position="416"/>
    </location>
</feature>
<feature type="compositionally biased region" description="Polar residues" evidence="1">
    <location>
        <begin position="494"/>
        <end position="503"/>
    </location>
</feature>
<dbReference type="GO" id="GO:0006355">
    <property type="term" value="P:regulation of DNA-templated transcription"/>
    <property type="evidence" value="ECO:0007669"/>
    <property type="project" value="InterPro"/>
</dbReference>
<dbReference type="EMBL" id="JBAMMX010000009">
    <property type="protein sequence ID" value="KAK6933948.1"/>
    <property type="molecule type" value="Genomic_DNA"/>
</dbReference>
<dbReference type="AlphaFoldDB" id="A0AAN8ZHA7"/>
<comment type="caution">
    <text evidence="2">The sequence shown here is derived from an EMBL/GenBank/DDBJ whole genome shotgun (WGS) entry which is preliminary data.</text>
</comment>
<feature type="region of interest" description="Disordered" evidence="1">
    <location>
        <begin position="466"/>
        <end position="504"/>
    </location>
</feature>
<protein>
    <recommendedName>
        <fullName evidence="4">Protein LNK2</fullName>
    </recommendedName>
</protein>
<feature type="compositionally biased region" description="Polar residues" evidence="1">
    <location>
        <begin position="368"/>
        <end position="387"/>
    </location>
</feature>
<feature type="compositionally biased region" description="Basic and acidic residues" evidence="1">
    <location>
        <begin position="478"/>
        <end position="493"/>
    </location>
</feature>